<protein>
    <submittedName>
        <fullName evidence="3">Uncharacterized protein</fullName>
    </submittedName>
</protein>
<dbReference type="Proteomes" id="UP001159363">
    <property type="component" value="Chromosome 4"/>
</dbReference>
<feature type="transmembrane region" description="Helical" evidence="1">
    <location>
        <begin position="33"/>
        <end position="55"/>
    </location>
</feature>
<keyword evidence="1" id="KW-0812">Transmembrane</keyword>
<reference evidence="3 4" key="1">
    <citation type="submission" date="2023-02" db="EMBL/GenBank/DDBJ databases">
        <title>LHISI_Scaffold_Assembly.</title>
        <authorList>
            <person name="Stuart O.P."/>
            <person name="Cleave R."/>
            <person name="Magrath M.J.L."/>
            <person name="Mikheyev A.S."/>
        </authorList>
    </citation>
    <scope>NUCLEOTIDE SEQUENCE [LARGE SCALE GENOMIC DNA]</scope>
    <source>
        <strain evidence="3">Daus_M_001</strain>
        <tissue evidence="3">Leg muscle</tissue>
    </source>
</reference>
<keyword evidence="4" id="KW-1185">Reference proteome</keyword>
<feature type="chain" id="PRO_5046065085" evidence="2">
    <location>
        <begin position="24"/>
        <end position="82"/>
    </location>
</feature>
<sequence length="82" mass="8760">MNYSWSLFVVLAALVFGALKSLAATACSSLLVDAGLCLLAAIFADMLVNIMVNTLPRQLLPDLHRKAVLVTGMAEQPQTKAQ</sequence>
<proteinExistence type="predicted"/>
<organism evidence="3 4">
    <name type="scientific">Dryococelus australis</name>
    <dbReference type="NCBI Taxonomy" id="614101"/>
    <lineage>
        <taxon>Eukaryota</taxon>
        <taxon>Metazoa</taxon>
        <taxon>Ecdysozoa</taxon>
        <taxon>Arthropoda</taxon>
        <taxon>Hexapoda</taxon>
        <taxon>Insecta</taxon>
        <taxon>Pterygota</taxon>
        <taxon>Neoptera</taxon>
        <taxon>Polyneoptera</taxon>
        <taxon>Phasmatodea</taxon>
        <taxon>Verophasmatodea</taxon>
        <taxon>Anareolatae</taxon>
        <taxon>Phasmatidae</taxon>
        <taxon>Eurycanthinae</taxon>
        <taxon>Dryococelus</taxon>
    </lineage>
</organism>
<dbReference type="EMBL" id="JARBHB010000005">
    <property type="protein sequence ID" value="KAJ8883400.1"/>
    <property type="molecule type" value="Genomic_DNA"/>
</dbReference>
<accession>A0ABQ9HGJ8</accession>
<keyword evidence="1" id="KW-1133">Transmembrane helix</keyword>
<gene>
    <name evidence="3" type="ORF">PR048_015243</name>
</gene>
<comment type="caution">
    <text evidence="3">The sequence shown here is derived from an EMBL/GenBank/DDBJ whole genome shotgun (WGS) entry which is preliminary data.</text>
</comment>
<name>A0ABQ9HGJ8_9NEOP</name>
<feature type="signal peptide" evidence="2">
    <location>
        <begin position="1"/>
        <end position="23"/>
    </location>
</feature>
<evidence type="ECO:0000256" key="1">
    <source>
        <dbReference type="SAM" id="Phobius"/>
    </source>
</evidence>
<keyword evidence="1" id="KW-0472">Membrane</keyword>
<evidence type="ECO:0000313" key="4">
    <source>
        <dbReference type="Proteomes" id="UP001159363"/>
    </source>
</evidence>
<keyword evidence="2" id="KW-0732">Signal</keyword>
<evidence type="ECO:0000313" key="3">
    <source>
        <dbReference type="EMBL" id="KAJ8883400.1"/>
    </source>
</evidence>
<evidence type="ECO:0000256" key="2">
    <source>
        <dbReference type="SAM" id="SignalP"/>
    </source>
</evidence>